<evidence type="ECO:0000313" key="1">
    <source>
        <dbReference type="EMBL" id="KAF5838293.1"/>
    </source>
</evidence>
<proteinExistence type="predicted"/>
<organism evidence="1 2">
    <name type="scientific">Dunaliella salina</name>
    <name type="common">Green alga</name>
    <name type="synonym">Protococcus salinus</name>
    <dbReference type="NCBI Taxonomy" id="3046"/>
    <lineage>
        <taxon>Eukaryota</taxon>
        <taxon>Viridiplantae</taxon>
        <taxon>Chlorophyta</taxon>
        <taxon>core chlorophytes</taxon>
        <taxon>Chlorophyceae</taxon>
        <taxon>CS clade</taxon>
        <taxon>Chlamydomonadales</taxon>
        <taxon>Dunaliellaceae</taxon>
        <taxon>Dunaliella</taxon>
    </lineage>
</organism>
<sequence>MANITPKELASAGEIEATLEPVPEQGQVLFVRFYEGPASTQARNERAPKDPKERLEAVIASLVDVPTIMQTMPNAIRKAAQVSVVQ</sequence>
<accession>A0ABQ7GUR5</accession>
<dbReference type="Proteomes" id="UP000815325">
    <property type="component" value="Unassembled WGS sequence"/>
</dbReference>
<name>A0ABQ7GUR5_DUNSA</name>
<reference evidence="1" key="1">
    <citation type="submission" date="2017-08" db="EMBL/GenBank/DDBJ databases">
        <authorList>
            <person name="Polle J.E."/>
            <person name="Barry K."/>
            <person name="Cushman J."/>
            <person name="Schmutz J."/>
            <person name="Tran D."/>
            <person name="Hathwaick L.T."/>
            <person name="Yim W.C."/>
            <person name="Jenkins J."/>
            <person name="Mckie-Krisberg Z.M."/>
            <person name="Prochnik S."/>
            <person name="Lindquist E."/>
            <person name="Dockter R.B."/>
            <person name="Adam C."/>
            <person name="Molina H."/>
            <person name="Bunkerborg J."/>
            <person name="Jin E."/>
            <person name="Buchheim M."/>
            <person name="Magnuson J."/>
        </authorList>
    </citation>
    <scope>NUCLEOTIDE SEQUENCE</scope>
    <source>
        <strain evidence="1">CCAP 19/18</strain>
    </source>
</reference>
<keyword evidence="2" id="KW-1185">Reference proteome</keyword>
<comment type="caution">
    <text evidence="1">The sequence shown here is derived from an EMBL/GenBank/DDBJ whole genome shotgun (WGS) entry which is preliminary data.</text>
</comment>
<protein>
    <recommendedName>
        <fullName evidence="3">Encoded protein</fullName>
    </recommendedName>
</protein>
<evidence type="ECO:0008006" key="3">
    <source>
        <dbReference type="Google" id="ProtNLM"/>
    </source>
</evidence>
<gene>
    <name evidence="1" type="ORF">DUNSADRAFT_3090</name>
</gene>
<dbReference type="EMBL" id="MU069584">
    <property type="protein sequence ID" value="KAF5838293.1"/>
    <property type="molecule type" value="Genomic_DNA"/>
</dbReference>
<evidence type="ECO:0000313" key="2">
    <source>
        <dbReference type="Proteomes" id="UP000815325"/>
    </source>
</evidence>